<keyword evidence="1" id="KW-0479">Metal-binding</keyword>
<evidence type="ECO:0000256" key="1">
    <source>
        <dbReference type="ARBA" id="ARBA00022723"/>
    </source>
</evidence>
<proteinExistence type="predicted"/>
<dbReference type="Proteomes" id="UP000070444">
    <property type="component" value="Unassembled WGS sequence"/>
</dbReference>
<dbReference type="SMART" id="SM00249">
    <property type="entry name" value="PHD"/>
    <property type="match status" value="1"/>
</dbReference>
<dbReference type="InterPro" id="IPR001965">
    <property type="entry name" value="Znf_PHD"/>
</dbReference>
<dbReference type="OrthoDB" id="418595at2759"/>
<organism evidence="7 8">
    <name type="scientific">Conidiobolus coronatus (strain ATCC 28846 / CBS 209.66 / NRRL 28638)</name>
    <name type="common">Delacroixia coronata</name>
    <dbReference type="NCBI Taxonomy" id="796925"/>
    <lineage>
        <taxon>Eukaryota</taxon>
        <taxon>Fungi</taxon>
        <taxon>Fungi incertae sedis</taxon>
        <taxon>Zoopagomycota</taxon>
        <taxon>Entomophthoromycotina</taxon>
        <taxon>Entomophthoromycetes</taxon>
        <taxon>Entomophthorales</taxon>
        <taxon>Ancylistaceae</taxon>
        <taxon>Conidiobolus</taxon>
    </lineage>
</organism>
<dbReference type="AlphaFoldDB" id="A0A137P1T2"/>
<gene>
    <name evidence="7" type="ORF">CONCODRAFT_100511</name>
</gene>
<protein>
    <recommendedName>
        <fullName evidence="6">PHD-type domain-containing protein</fullName>
    </recommendedName>
</protein>
<evidence type="ECO:0000256" key="2">
    <source>
        <dbReference type="ARBA" id="ARBA00022771"/>
    </source>
</evidence>
<feature type="region of interest" description="Disordered" evidence="5">
    <location>
        <begin position="26"/>
        <end position="71"/>
    </location>
</feature>
<dbReference type="GO" id="GO:0008270">
    <property type="term" value="F:zinc ion binding"/>
    <property type="evidence" value="ECO:0007669"/>
    <property type="project" value="UniProtKB-KW"/>
</dbReference>
<evidence type="ECO:0000313" key="7">
    <source>
        <dbReference type="EMBL" id="KXN68997.1"/>
    </source>
</evidence>
<dbReference type="InterPro" id="IPR019786">
    <property type="entry name" value="Zinc_finger_PHD-type_CS"/>
</dbReference>
<dbReference type="Gene3D" id="3.30.40.10">
    <property type="entry name" value="Zinc/RING finger domain, C3HC4 (zinc finger)"/>
    <property type="match status" value="1"/>
</dbReference>
<dbReference type="InterPro" id="IPR013083">
    <property type="entry name" value="Znf_RING/FYVE/PHD"/>
</dbReference>
<evidence type="ECO:0000256" key="3">
    <source>
        <dbReference type="ARBA" id="ARBA00022833"/>
    </source>
</evidence>
<reference evidence="7 8" key="1">
    <citation type="journal article" date="2015" name="Genome Biol. Evol.">
        <title>Phylogenomic analyses indicate that early fungi evolved digesting cell walls of algal ancestors of land plants.</title>
        <authorList>
            <person name="Chang Y."/>
            <person name="Wang S."/>
            <person name="Sekimoto S."/>
            <person name="Aerts A.L."/>
            <person name="Choi C."/>
            <person name="Clum A."/>
            <person name="LaButti K.M."/>
            <person name="Lindquist E.A."/>
            <person name="Yee Ngan C."/>
            <person name="Ohm R.A."/>
            <person name="Salamov A.A."/>
            <person name="Grigoriev I.V."/>
            <person name="Spatafora J.W."/>
            <person name="Berbee M.L."/>
        </authorList>
    </citation>
    <scope>NUCLEOTIDE SEQUENCE [LARGE SCALE GENOMIC DNA]</scope>
    <source>
        <strain evidence="7 8">NRRL 28638</strain>
    </source>
</reference>
<feature type="domain" description="PHD-type" evidence="6">
    <location>
        <begin position="127"/>
        <end position="180"/>
    </location>
</feature>
<evidence type="ECO:0000256" key="4">
    <source>
        <dbReference type="PROSITE-ProRule" id="PRU00146"/>
    </source>
</evidence>
<dbReference type="InterPro" id="IPR011011">
    <property type="entry name" value="Znf_FYVE_PHD"/>
</dbReference>
<dbReference type="SUPFAM" id="SSF57903">
    <property type="entry name" value="FYVE/PHD zinc finger"/>
    <property type="match status" value="1"/>
</dbReference>
<name>A0A137P1T2_CONC2</name>
<dbReference type="PROSITE" id="PS01359">
    <property type="entry name" value="ZF_PHD_1"/>
    <property type="match status" value="1"/>
</dbReference>
<keyword evidence="2 4" id="KW-0863">Zinc-finger</keyword>
<evidence type="ECO:0000256" key="5">
    <source>
        <dbReference type="SAM" id="MobiDB-lite"/>
    </source>
</evidence>
<dbReference type="EMBL" id="KQ964552">
    <property type="protein sequence ID" value="KXN68997.1"/>
    <property type="molecule type" value="Genomic_DNA"/>
</dbReference>
<evidence type="ECO:0000259" key="6">
    <source>
        <dbReference type="PROSITE" id="PS50016"/>
    </source>
</evidence>
<accession>A0A137P1T2</accession>
<sequence>MSATSNTQMAHPFANLLREAFERVQKRKTAKNKGGPKLDLNVLAGSSARKRKSDEPVPTIDHTDHEQNISSKSSNYQDFKYYCLGCPEKFSKRSLFLSHKKSCSGRDQTKIQEFLSANNAKRSKGDIILCVCTNTEKQALADDDGPMVQCDWCEAWLHLQCLPSNLVSSHLYYCDRCIDQYSGPEVDQHNLYGKDTIDSTYSQPQKKSKTVTFNIHPELDSDPPLDNLNEYTNFEPIRTDQVLSAPASSNYPQATSNFTVDPLTNLVTNTDALYNMFPSNAYNSEINSEFLSETFMPSSIADNNDFLSSALFLGDGSNLLTPFDILNATTNMSTNSVLQPIFDTPNNIANSVVDSRSIIKQNQQEFAKSSDLKLNQAEEEALQLPSDFLNRDNSLDEVI</sequence>
<evidence type="ECO:0000313" key="8">
    <source>
        <dbReference type="Proteomes" id="UP000070444"/>
    </source>
</evidence>
<dbReference type="PROSITE" id="PS50016">
    <property type="entry name" value="ZF_PHD_2"/>
    <property type="match status" value="1"/>
</dbReference>
<keyword evidence="8" id="KW-1185">Reference proteome</keyword>
<dbReference type="InterPro" id="IPR019787">
    <property type="entry name" value="Znf_PHD-finger"/>
</dbReference>
<keyword evidence="3" id="KW-0862">Zinc</keyword>